<organism evidence="7 8">
    <name type="scientific">Strongylocentrotus purpuratus</name>
    <name type="common">Purple sea urchin</name>
    <dbReference type="NCBI Taxonomy" id="7668"/>
    <lineage>
        <taxon>Eukaryota</taxon>
        <taxon>Metazoa</taxon>
        <taxon>Echinodermata</taxon>
        <taxon>Eleutherozoa</taxon>
        <taxon>Echinozoa</taxon>
        <taxon>Echinoidea</taxon>
        <taxon>Euechinoidea</taxon>
        <taxon>Echinacea</taxon>
        <taxon>Camarodonta</taxon>
        <taxon>Echinidea</taxon>
        <taxon>Strongylocentrotidae</taxon>
        <taxon>Strongylocentrotus</taxon>
    </lineage>
</organism>
<dbReference type="KEGG" id="spu:754465"/>
<dbReference type="GO" id="GO:0005102">
    <property type="term" value="F:signaling receptor binding"/>
    <property type="evidence" value="ECO:0000318"/>
    <property type="project" value="GO_Central"/>
</dbReference>
<dbReference type="OMA" id="AWATSHP"/>
<keyword evidence="4" id="KW-0472">Membrane</keyword>
<dbReference type="GO" id="GO:0005576">
    <property type="term" value="C:extracellular region"/>
    <property type="evidence" value="ECO:0000318"/>
    <property type="project" value="GO_Central"/>
</dbReference>
<feature type="region of interest" description="Disordered" evidence="3">
    <location>
        <begin position="116"/>
        <end position="177"/>
    </location>
</feature>
<accession>A0A7M7N0Y3</accession>
<dbReference type="EnsemblMetazoa" id="XM_030973585">
    <property type="protein sequence ID" value="XP_030829445"/>
    <property type="gene ID" value="LOC754465"/>
</dbReference>
<dbReference type="InterPro" id="IPR011489">
    <property type="entry name" value="EMI_domain"/>
</dbReference>
<name>A0A7M7N0Y3_STRPU</name>
<reference evidence="7" key="2">
    <citation type="submission" date="2021-01" db="UniProtKB">
        <authorList>
            <consortium name="EnsemblMetazoa"/>
        </authorList>
    </citation>
    <scope>IDENTIFICATION</scope>
</reference>
<dbReference type="AlphaFoldDB" id="A0A7M7N0Y3"/>
<feature type="transmembrane region" description="Helical" evidence="4">
    <location>
        <begin position="201"/>
        <end position="222"/>
    </location>
</feature>
<keyword evidence="1 5" id="KW-0732">Signal</keyword>
<dbReference type="OrthoDB" id="10098679at2759"/>
<protein>
    <recommendedName>
        <fullName evidence="6">EMI domain-containing protein</fullName>
    </recommendedName>
</protein>
<feature type="region of interest" description="Disordered" evidence="3">
    <location>
        <begin position="323"/>
        <end position="353"/>
    </location>
</feature>
<keyword evidence="2" id="KW-1015">Disulfide bond</keyword>
<keyword evidence="4" id="KW-0812">Transmembrane</keyword>
<dbReference type="PROSITE" id="PS51041">
    <property type="entry name" value="EMI"/>
    <property type="match status" value="1"/>
</dbReference>
<feature type="compositionally biased region" description="Polar residues" evidence="3">
    <location>
        <begin position="332"/>
        <end position="353"/>
    </location>
</feature>
<dbReference type="GO" id="GO:0009986">
    <property type="term" value="C:cell surface"/>
    <property type="evidence" value="ECO:0000318"/>
    <property type="project" value="GO_Central"/>
</dbReference>
<keyword evidence="8" id="KW-1185">Reference proteome</keyword>
<dbReference type="Proteomes" id="UP000007110">
    <property type="component" value="Unassembled WGS sequence"/>
</dbReference>
<evidence type="ECO:0000313" key="7">
    <source>
        <dbReference type="EnsemblMetazoa" id="XP_030829445"/>
    </source>
</evidence>
<evidence type="ECO:0000256" key="5">
    <source>
        <dbReference type="SAM" id="SignalP"/>
    </source>
</evidence>
<evidence type="ECO:0000256" key="2">
    <source>
        <dbReference type="ARBA" id="ARBA00023157"/>
    </source>
</evidence>
<sequence length="353" mass="39237">MEFHLLACWCFMLVMSRLMTSHALSHGPGRCWNTISALITVRETFAESKTKRTATCCDWFCSSKCSSYRMVYRTAYRNALRTMYKIDLGCCPGWRPQEGHCVPASIPDGRAEATLVPFLPGRPQGEPRSSGAHQGDTGTSTHTVEQGSSGKDQQAGTSSGTKPIYREPRLPGRGDSAHVGDVYVIKKSRSDAWATSHPVEMSVIVGMLGIVTVVILVCWSIYKKRLMRNHTALIQLNKAEERPEACEAGTFQYEVIPKTDGANQQVQASLAPSAIVPPEEHIYQNFPIFKSRAFRYKNIQPQVSQEPIDGFYEVSLPEGENNPRYTMLNVGDRQSSSSYTALQNTPTTSREET</sequence>
<feature type="compositionally biased region" description="Polar residues" evidence="3">
    <location>
        <begin position="136"/>
        <end position="161"/>
    </location>
</feature>
<dbReference type="InParanoid" id="A0A7M7N0Y3"/>
<reference evidence="8" key="1">
    <citation type="submission" date="2015-02" db="EMBL/GenBank/DDBJ databases">
        <title>Genome sequencing for Strongylocentrotus purpuratus.</title>
        <authorList>
            <person name="Murali S."/>
            <person name="Liu Y."/>
            <person name="Vee V."/>
            <person name="English A."/>
            <person name="Wang M."/>
            <person name="Skinner E."/>
            <person name="Han Y."/>
            <person name="Muzny D.M."/>
            <person name="Worley K.C."/>
            <person name="Gibbs R.A."/>
        </authorList>
    </citation>
    <scope>NUCLEOTIDE SEQUENCE</scope>
</reference>
<dbReference type="GeneID" id="754465"/>
<evidence type="ECO:0000259" key="6">
    <source>
        <dbReference type="PROSITE" id="PS51041"/>
    </source>
</evidence>
<feature type="domain" description="EMI" evidence="6">
    <location>
        <begin position="27"/>
        <end position="103"/>
    </location>
</feature>
<proteinExistence type="predicted"/>
<feature type="compositionally biased region" description="Basic and acidic residues" evidence="3">
    <location>
        <begin position="164"/>
        <end position="177"/>
    </location>
</feature>
<evidence type="ECO:0000256" key="4">
    <source>
        <dbReference type="SAM" id="Phobius"/>
    </source>
</evidence>
<dbReference type="RefSeq" id="XP_030829445.1">
    <property type="nucleotide sequence ID" value="XM_030973585.1"/>
</dbReference>
<feature type="chain" id="PRO_5029809325" description="EMI domain-containing protein" evidence="5">
    <location>
        <begin position="24"/>
        <end position="353"/>
    </location>
</feature>
<evidence type="ECO:0000256" key="1">
    <source>
        <dbReference type="ARBA" id="ARBA00022729"/>
    </source>
</evidence>
<keyword evidence="4" id="KW-1133">Transmembrane helix</keyword>
<dbReference type="Pfam" id="PF07546">
    <property type="entry name" value="EMI"/>
    <property type="match status" value="1"/>
</dbReference>
<feature type="signal peptide" evidence="5">
    <location>
        <begin position="1"/>
        <end position="23"/>
    </location>
</feature>
<evidence type="ECO:0000313" key="8">
    <source>
        <dbReference type="Proteomes" id="UP000007110"/>
    </source>
</evidence>
<evidence type="ECO:0000256" key="3">
    <source>
        <dbReference type="SAM" id="MobiDB-lite"/>
    </source>
</evidence>